<sequence length="745" mass="80494">MQLSLLELLLSQSSLGGSTFGIDKFHDLQNMSDSDSHLLEWLSTSISAVRSLINMVLALPAGEERPVSNTIWLALYCGMALGVRLDLLAAHKGPAGRAYHLRRFLDMPNTLRQIVKRTESAAGAEVDGTGDQDVFYYMANRSRRLEGWYRERIHRGQGQPSSPTSRTETRGHGESDATPAASDSDPHPVSVFAGIQTLGAHEPPAEDPLGNGLFYDADMAFGNVLFGDPREPFKKLSADFAKSFDQLIEKGGSDDYGPISPNTTSFSVVLFTGAASEKEDPAFFEYHYTSPQDQLDTGTNLTSDTKFPVGDLTMVFTVYAWLVEMGETWDTPITQYLPELNKASPPGGVAWQEVTIGSLAGHMSGLIRQTEACTIGGTCEWEPFVEQLAVDPFVFHPDTTPMISYTAFQLLAFAMPRRSGVDGEGYPTVLKDAILDHLGMASSGLLSPDTKDLFAYKHLNMSQPAEPGAASLISTVADLARAGNAMLSSRLLPPAVTRRWLHHSVDTSNLRNGAGRPWEIYRAGSSAISPVVDVWTKSGSLGSHYASYFGLVPDFDVGFAILAHDGGARDGNSPLDLNVYADVVSEALGHLQSMAAAEMAERYAGTYRSSNDSMAVLNVTKDGPGLAVQVLRVGGVDLRAEVAQRLGLKSVADLDFRLYPTNAHEKGSLRHKFLAVFQDRSAPVDMGTPTCITWQEVGSMPGVAYHFAFELVDDGTATEFTFVSSGSSEGDRAIVLPIVISNVNA</sequence>
<dbReference type="SUPFAM" id="SSF56601">
    <property type="entry name" value="beta-lactamase/transpeptidase-like"/>
    <property type="match status" value="1"/>
</dbReference>
<dbReference type="InterPro" id="IPR058664">
    <property type="entry name" value="ARB_00930-like_C"/>
</dbReference>
<comment type="caution">
    <text evidence="4">The sequence shown here is derived from an EMBL/GenBank/DDBJ whole genome shotgun (WGS) entry which is preliminary data.</text>
</comment>
<evidence type="ECO:0000259" key="3">
    <source>
        <dbReference type="Pfam" id="PF26335"/>
    </source>
</evidence>
<keyword evidence="5" id="KW-1185">Reference proteome</keyword>
<dbReference type="Proteomes" id="UP001396898">
    <property type="component" value="Unassembled WGS sequence"/>
</dbReference>
<evidence type="ECO:0000313" key="4">
    <source>
        <dbReference type="EMBL" id="KAK8036442.1"/>
    </source>
</evidence>
<dbReference type="Gene3D" id="3.40.710.10">
    <property type="entry name" value="DD-peptidase/beta-lactamase superfamily"/>
    <property type="match status" value="1"/>
</dbReference>
<evidence type="ECO:0000259" key="2">
    <source>
        <dbReference type="Pfam" id="PF00144"/>
    </source>
</evidence>
<accession>A0ABR1SQI1</accession>
<dbReference type="PANTHER" id="PTHR22935">
    <property type="entry name" value="PENICILLIN-BINDING PROTEIN"/>
    <property type="match status" value="1"/>
</dbReference>
<dbReference type="PANTHER" id="PTHR22935:SF97">
    <property type="entry name" value="BETA-LACTAMASE-RELATED DOMAIN-CONTAINING PROTEIN"/>
    <property type="match status" value="1"/>
</dbReference>
<feature type="domain" description="Beta-lactamase-like ARB-00930-like C-terminal" evidence="3">
    <location>
        <begin position="595"/>
        <end position="721"/>
    </location>
</feature>
<dbReference type="InterPro" id="IPR051478">
    <property type="entry name" value="Beta-lactamase-like_AB/R"/>
</dbReference>
<dbReference type="InterPro" id="IPR001466">
    <property type="entry name" value="Beta-lactam-related"/>
</dbReference>
<dbReference type="Pfam" id="PF00144">
    <property type="entry name" value="Beta-lactamase"/>
    <property type="match status" value="1"/>
</dbReference>
<feature type="region of interest" description="Disordered" evidence="1">
    <location>
        <begin position="151"/>
        <end position="190"/>
    </location>
</feature>
<organism evidence="4 5">
    <name type="scientific">Apiospora marii</name>
    <dbReference type="NCBI Taxonomy" id="335849"/>
    <lineage>
        <taxon>Eukaryota</taxon>
        <taxon>Fungi</taxon>
        <taxon>Dikarya</taxon>
        <taxon>Ascomycota</taxon>
        <taxon>Pezizomycotina</taxon>
        <taxon>Sordariomycetes</taxon>
        <taxon>Xylariomycetidae</taxon>
        <taxon>Amphisphaeriales</taxon>
        <taxon>Apiosporaceae</taxon>
        <taxon>Apiospora</taxon>
    </lineage>
</organism>
<evidence type="ECO:0008006" key="6">
    <source>
        <dbReference type="Google" id="ProtNLM"/>
    </source>
</evidence>
<dbReference type="EMBL" id="JAQQWI010000004">
    <property type="protein sequence ID" value="KAK8036442.1"/>
    <property type="molecule type" value="Genomic_DNA"/>
</dbReference>
<gene>
    <name evidence="4" type="ORF">PG991_001579</name>
</gene>
<proteinExistence type="predicted"/>
<dbReference type="Pfam" id="PF26335">
    <property type="entry name" value="ARB_00930_C"/>
    <property type="match status" value="1"/>
</dbReference>
<reference evidence="4 5" key="1">
    <citation type="submission" date="2023-01" db="EMBL/GenBank/DDBJ databases">
        <title>Analysis of 21 Apiospora genomes using comparative genomics revels a genus with tremendous synthesis potential of carbohydrate active enzymes and secondary metabolites.</title>
        <authorList>
            <person name="Sorensen T."/>
        </authorList>
    </citation>
    <scope>NUCLEOTIDE SEQUENCE [LARGE SCALE GENOMIC DNA]</scope>
    <source>
        <strain evidence="4 5">CBS 20057</strain>
    </source>
</reference>
<evidence type="ECO:0000256" key="1">
    <source>
        <dbReference type="SAM" id="MobiDB-lite"/>
    </source>
</evidence>
<name>A0ABR1SQI1_9PEZI</name>
<protein>
    <recommendedName>
        <fullName evidence="6">Beta-lactamase-related domain-containing protein</fullName>
    </recommendedName>
</protein>
<feature type="domain" description="Beta-lactamase-related" evidence="2">
    <location>
        <begin position="293"/>
        <end position="568"/>
    </location>
</feature>
<evidence type="ECO:0000313" key="5">
    <source>
        <dbReference type="Proteomes" id="UP001396898"/>
    </source>
</evidence>
<dbReference type="InterPro" id="IPR012338">
    <property type="entry name" value="Beta-lactam/transpept-like"/>
</dbReference>